<gene>
    <name evidence="1" type="ORF">FA95DRAFT_1608131</name>
</gene>
<keyword evidence="2" id="KW-1185">Reference proteome</keyword>
<organism evidence="1 2">
    <name type="scientific">Auriscalpium vulgare</name>
    <dbReference type="NCBI Taxonomy" id="40419"/>
    <lineage>
        <taxon>Eukaryota</taxon>
        <taxon>Fungi</taxon>
        <taxon>Dikarya</taxon>
        <taxon>Basidiomycota</taxon>
        <taxon>Agaricomycotina</taxon>
        <taxon>Agaricomycetes</taxon>
        <taxon>Russulales</taxon>
        <taxon>Auriscalpiaceae</taxon>
        <taxon>Auriscalpium</taxon>
    </lineage>
</organism>
<dbReference type="EMBL" id="MU275967">
    <property type="protein sequence ID" value="KAI0044909.1"/>
    <property type="molecule type" value="Genomic_DNA"/>
</dbReference>
<evidence type="ECO:0000313" key="1">
    <source>
        <dbReference type="EMBL" id="KAI0044909.1"/>
    </source>
</evidence>
<evidence type="ECO:0000313" key="2">
    <source>
        <dbReference type="Proteomes" id="UP000814033"/>
    </source>
</evidence>
<protein>
    <submittedName>
        <fullName evidence="1">Uncharacterized protein</fullName>
    </submittedName>
</protein>
<dbReference type="Proteomes" id="UP000814033">
    <property type="component" value="Unassembled WGS sequence"/>
</dbReference>
<comment type="caution">
    <text evidence="1">The sequence shown here is derived from an EMBL/GenBank/DDBJ whole genome shotgun (WGS) entry which is preliminary data.</text>
</comment>
<proteinExistence type="predicted"/>
<sequence>MSGKDEERDEHAPEREADDDAAFDEDDEDDRDPRPRQSGCTGRIDLELAYYYQCEVVWSKAKQMEIMHLIYTTFTCRRLFSRRSSTTTARRHAYREPTTRKLWCITVPDDKKALIPQHGRKLFVEKVITCVEYRHRSMSAKARGLPARAYGHRLSSVYAGAEARLRDTPRMLGH</sequence>
<name>A0ACB8RLS1_9AGAM</name>
<accession>A0ACB8RLS1</accession>
<reference evidence="1" key="2">
    <citation type="journal article" date="2022" name="New Phytol.">
        <title>Evolutionary transition to the ectomycorrhizal habit in the genomes of a hyperdiverse lineage of mushroom-forming fungi.</title>
        <authorList>
            <person name="Looney B."/>
            <person name="Miyauchi S."/>
            <person name="Morin E."/>
            <person name="Drula E."/>
            <person name="Courty P.E."/>
            <person name="Kohler A."/>
            <person name="Kuo A."/>
            <person name="LaButti K."/>
            <person name="Pangilinan J."/>
            <person name="Lipzen A."/>
            <person name="Riley R."/>
            <person name="Andreopoulos W."/>
            <person name="He G."/>
            <person name="Johnson J."/>
            <person name="Nolan M."/>
            <person name="Tritt A."/>
            <person name="Barry K.W."/>
            <person name="Grigoriev I.V."/>
            <person name="Nagy L.G."/>
            <person name="Hibbett D."/>
            <person name="Henrissat B."/>
            <person name="Matheny P.B."/>
            <person name="Labbe J."/>
            <person name="Martin F.M."/>
        </authorList>
    </citation>
    <scope>NUCLEOTIDE SEQUENCE</scope>
    <source>
        <strain evidence="1">FP105234-sp</strain>
    </source>
</reference>
<reference evidence="1" key="1">
    <citation type="submission" date="2021-02" db="EMBL/GenBank/DDBJ databases">
        <authorList>
            <consortium name="DOE Joint Genome Institute"/>
            <person name="Ahrendt S."/>
            <person name="Looney B.P."/>
            <person name="Miyauchi S."/>
            <person name="Morin E."/>
            <person name="Drula E."/>
            <person name="Courty P.E."/>
            <person name="Chicoki N."/>
            <person name="Fauchery L."/>
            <person name="Kohler A."/>
            <person name="Kuo A."/>
            <person name="Labutti K."/>
            <person name="Pangilinan J."/>
            <person name="Lipzen A."/>
            <person name="Riley R."/>
            <person name="Andreopoulos W."/>
            <person name="He G."/>
            <person name="Johnson J."/>
            <person name="Barry K.W."/>
            <person name="Grigoriev I.V."/>
            <person name="Nagy L."/>
            <person name="Hibbett D."/>
            <person name="Henrissat B."/>
            <person name="Matheny P.B."/>
            <person name="Labbe J."/>
            <person name="Martin F."/>
        </authorList>
    </citation>
    <scope>NUCLEOTIDE SEQUENCE</scope>
    <source>
        <strain evidence="1">FP105234-sp</strain>
    </source>
</reference>